<gene>
    <name evidence="1" type="ORF">RU93_GL002124</name>
</gene>
<dbReference type="RefSeq" id="WP_071874822.1">
    <property type="nucleotide sequence ID" value="NZ_JBHSHF010000023.1"/>
</dbReference>
<dbReference type="EMBL" id="JXKD01000007">
    <property type="protein sequence ID" value="OJG10608.1"/>
    <property type="molecule type" value="Genomic_DNA"/>
</dbReference>
<dbReference type="AlphaFoldDB" id="A0A1L8QSV9"/>
<organism evidence="1 2">
    <name type="scientific">Enterococcus aquimarinus</name>
    <dbReference type="NCBI Taxonomy" id="328396"/>
    <lineage>
        <taxon>Bacteria</taxon>
        <taxon>Bacillati</taxon>
        <taxon>Bacillota</taxon>
        <taxon>Bacilli</taxon>
        <taxon>Lactobacillales</taxon>
        <taxon>Enterococcaceae</taxon>
        <taxon>Enterococcus</taxon>
    </lineage>
</organism>
<evidence type="ECO:0000313" key="2">
    <source>
        <dbReference type="Proteomes" id="UP000182149"/>
    </source>
</evidence>
<keyword evidence="2" id="KW-1185">Reference proteome</keyword>
<proteinExistence type="predicted"/>
<protein>
    <submittedName>
        <fullName evidence="1">Phage protein</fullName>
    </submittedName>
</protein>
<dbReference type="OrthoDB" id="2328834at2"/>
<dbReference type="Gene3D" id="1.10.720.30">
    <property type="entry name" value="SAP domain"/>
    <property type="match status" value="1"/>
</dbReference>
<dbReference type="InterPro" id="IPR036361">
    <property type="entry name" value="SAP_dom_sf"/>
</dbReference>
<dbReference type="Proteomes" id="UP000182149">
    <property type="component" value="Unassembled WGS sequence"/>
</dbReference>
<evidence type="ECO:0000313" key="1">
    <source>
        <dbReference type="EMBL" id="OJG10608.1"/>
    </source>
</evidence>
<comment type="caution">
    <text evidence="1">The sequence shown here is derived from an EMBL/GenBank/DDBJ whole genome shotgun (WGS) entry which is preliminary data.</text>
</comment>
<sequence>MRYINTKTGAVIDSPFNISGGDWKLSEDIDNKIDETKVKESPKIEVEKEVPADDPLENDAQFKNINIEQIKQELDAFGVKYDPKAKKKELYDLMLAQGK</sequence>
<reference evidence="1 2" key="1">
    <citation type="submission" date="2014-12" db="EMBL/GenBank/DDBJ databases">
        <title>Draft genome sequences of 29 type strains of Enterococci.</title>
        <authorList>
            <person name="Zhong Z."/>
            <person name="Sun Z."/>
            <person name="Liu W."/>
            <person name="Zhang W."/>
            <person name="Zhang H."/>
        </authorList>
    </citation>
    <scope>NUCLEOTIDE SEQUENCE [LARGE SCALE GENOMIC DNA]</scope>
    <source>
        <strain evidence="1 2">DSM 17690</strain>
    </source>
</reference>
<name>A0A1L8QSV9_9ENTE</name>
<dbReference type="STRING" id="328396.RU93_GL002124"/>
<accession>A0A1L8QSV9</accession>